<dbReference type="Proteomes" id="UP001139981">
    <property type="component" value="Unassembled WGS sequence"/>
</dbReference>
<evidence type="ECO:0000313" key="1">
    <source>
        <dbReference type="EMBL" id="KAJ2896724.1"/>
    </source>
</evidence>
<keyword evidence="2" id="KW-1185">Reference proteome</keyword>
<reference evidence="1" key="1">
    <citation type="submission" date="2022-07" db="EMBL/GenBank/DDBJ databases">
        <title>Phylogenomic reconstructions and comparative analyses of Kickxellomycotina fungi.</title>
        <authorList>
            <person name="Reynolds N.K."/>
            <person name="Stajich J.E."/>
            <person name="Barry K."/>
            <person name="Grigoriev I.V."/>
            <person name="Crous P."/>
            <person name="Smith M.E."/>
        </authorList>
    </citation>
    <scope>NUCLEOTIDE SEQUENCE</scope>
    <source>
        <strain evidence="1">CBS 190363</strain>
    </source>
</reference>
<accession>A0ACC1M6I5</accession>
<protein>
    <submittedName>
        <fullName evidence="1">Uncharacterized protein</fullName>
    </submittedName>
</protein>
<gene>
    <name evidence="1" type="ORF">IWW38_001938</name>
</gene>
<organism evidence="1 2">
    <name type="scientific">Coemansia aciculifera</name>
    <dbReference type="NCBI Taxonomy" id="417176"/>
    <lineage>
        <taxon>Eukaryota</taxon>
        <taxon>Fungi</taxon>
        <taxon>Fungi incertae sedis</taxon>
        <taxon>Zoopagomycota</taxon>
        <taxon>Kickxellomycotina</taxon>
        <taxon>Kickxellomycetes</taxon>
        <taxon>Kickxellales</taxon>
        <taxon>Kickxellaceae</taxon>
        <taxon>Coemansia</taxon>
    </lineage>
</organism>
<dbReference type="EMBL" id="JANBVB010000173">
    <property type="protein sequence ID" value="KAJ2896724.1"/>
    <property type="molecule type" value="Genomic_DNA"/>
</dbReference>
<evidence type="ECO:0000313" key="2">
    <source>
        <dbReference type="Proteomes" id="UP001139981"/>
    </source>
</evidence>
<comment type="caution">
    <text evidence="1">The sequence shown here is derived from an EMBL/GenBank/DDBJ whole genome shotgun (WGS) entry which is preliminary data.</text>
</comment>
<proteinExistence type="predicted"/>
<name>A0ACC1M6I5_9FUNG</name>
<sequence>MAWICLSATAAAAEPSSVVDPLNQWIGDMYNGLNNMRVTAVTSTPLRLRSALNSFAQSQAISICRTNSPALSNDEVIDALKNSASGSVKTESAQMLVARNQGSVDSVIASWASAALGSTSPRSAIIFPNYVYVGVGVCGNFWVVVLTSEFE</sequence>